<comment type="caution">
    <text evidence="5">The sequence shown here is derived from an EMBL/GenBank/DDBJ whole genome shotgun (WGS) entry which is preliminary data.</text>
</comment>
<dbReference type="PANTHER" id="PTHR30532:SF1">
    <property type="entry name" value="IRON(3+)-HYDROXAMATE-BINDING PROTEIN FHUD"/>
    <property type="match status" value="1"/>
</dbReference>
<dbReference type="Proteomes" id="UP000011532">
    <property type="component" value="Unassembled WGS sequence"/>
</dbReference>
<dbReference type="AlphaFoldDB" id="A0A384LFH2"/>
<dbReference type="Pfam" id="PF01497">
    <property type="entry name" value="Peripla_BP_2"/>
    <property type="match status" value="1"/>
</dbReference>
<dbReference type="RefSeq" id="WP_004041336.1">
    <property type="nucleotide sequence ID" value="NC_013964.1"/>
</dbReference>
<reference evidence="5 6" key="2">
    <citation type="journal article" date="2014" name="PLoS Genet.">
        <title>Phylogenetically driven sequencing of extremely halophilic archaea reveals strategies for static and dynamic osmo-response.</title>
        <authorList>
            <person name="Becker E.A."/>
            <person name="Seitzer P.M."/>
            <person name="Tritt A."/>
            <person name="Larsen D."/>
            <person name="Krusor M."/>
            <person name="Yao A.I."/>
            <person name="Wu D."/>
            <person name="Madern D."/>
            <person name="Eisen J.A."/>
            <person name="Darling A.E."/>
            <person name="Facciotti M.T."/>
        </authorList>
    </citation>
    <scope>NUCLEOTIDE SEQUENCE [LARGE SCALE GENOMIC DNA]</scope>
    <source>
        <strain evidence="6">ATCC 29605 / DSM 3757 / JCM 8879 / NBRC 14742 / NCIMB 2012 / VKM B-1768 / DS2</strain>
    </source>
</reference>
<sequence>MVRRRQILAGSAGLFASALAGCTAGGSADSESTAAAESETEAATESTTTEQTTESAGQYTVEIEPNDPYTFEAVPETYGVASGPFLDMGMALGIHPSATTGLERAPLKFYDLLGLEFDESRITKLASGAESGFDKENFYAADADVWLIARATLGRYVSWDASDYEEVESQTGPFLGTTLRFAPTAAVSNEPNPYTLYEAFEKVATVFQRRQQFQAWQSFHDDLMSTIEAGLPPEDERPTVAAIWRGVSPDSGQFRVAPLHRLGNNTKSYFRVGMKDAFEGRYPEGPIGYEELINVDPDYIGAVGALTSSTREEFVDTVVEPFENNESGQRLTAVQEGNLIRSAGQYMGPIVDMFSTEAVAKMVYPDQFGEWPGAVGDVPEDEQLFDRERLVDIVNGNF</sequence>
<feature type="domain" description="Fe/B12 periplasmic-binding" evidence="4">
    <location>
        <begin position="183"/>
        <end position="341"/>
    </location>
</feature>
<dbReference type="GeneID" id="300254059"/>
<evidence type="ECO:0000313" key="6">
    <source>
        <dbReference type="Proteomes" id="UP000011532"/>
    </source>
</evidence>
<dbReference type="EMBL" id="AOHU01000022">
    <property type="protein sequence ID" value="ELY36380.1"/>
    <property type="molecule type" value="Genomic_DNA"/>
</dbReference>
<dbReference type="InterPro" id="IPR002491">
    <property type="entry name" value="ABC_transptr_periplasmic_BD"/>
</dbReference>
<keyword evidence="2" id="KW-0813">Transport</keyword>
<dbReference type="PANTHER" id="PTHR30532">
    <property type="entry name" value="IRON III DICITRATE-BINDING PERIPLASMIC PROTEIN"/>
    <property type="match status" value="1"/>
</dbReference>
<keyword evidence="3" id="KW-0732">Signal</keyword>
<dbReference type="PROSITE" id="PS51257">
    <property type="entry name" value="PROKAR_LIPOPROTEIN"/>
    <property type="match status" value="1"/>
</dbReference>
<comment type="subcellular location">
    <subcellularLocation>
        <location evidence="1">Cell envelope</location>
    </subcellularLocation>
</comment>
<evidence type="ECO:0000313" key="5">
    <source>
        <dbReference type="EMBL" id="ELY36380.1"/>
    </source>
</evidence>
<proteinExistence type="predicted"/>
<dbReference type="InterPro" id="IPR051313">
    <property type="entry name" value="Bact_iron-sidero_bind"/>
</dbReference>
<evidence type="ECO:0000256" key="2">
    <source>
        <dbReference type="ARBA" id="ARBA00022448"/>
    </source>
</evidence>
<organism evidence="5 6">
    <name type="scientific">Haloferax volcanii (strain ATCC 29605 / DSM 3757 / JCM 8879 / NBRC 14742 / NCIMB 2012 / VKM B-1768 / DS2)</name>
    <name type="common">Halobacterium volcanii</name>
    <dbReference type="NCBI Taxonomy" id="309800"/>
    <lineage>
        <taxon>Archaea</taxon>
        <taxon>Methanobacteriati</taxon>
        <taxon>Methanobacteriota</taxon>
        <taxon>Stenosarchaea group</taxon>
        <taxon>Halobacteria</taxon>
        <taxon>Halobacteriales</taxon>
        <taxon>Haloferacaceae</taxon>
        <taxon>Haloferax</taxon>
    </lineage>
</organism>
<evidence type="ECO:0000256" key="1">
    <source>
        <dbReference type="ARBA" id="ARBA00004196"/>
    </source>
</evidence>
<dbReference type="SUPFAM" id="SSF53807">
    <property type="entry name" value="Helical backbone' metal receptor"/>
    <property type="match status" value="1"/>
</dbReference>
<accession>A0A384LFH2</accession>
<evidence type="ECO:0000259" key="4">
    <source>
        <dbReference type="Pfam" id="PF01497"/>
    </source>
</evidence>
<dbReference type="Gene3D" id="3.40.50.1980">
    <property type="entry name" value="Nitrogenase molybdenum iron protein domain"/>
    <property type="match status" value="2"/>
</dbReference>
<reference evidence="6" key="1">
    <citation type="submission" date="2012-11" db="EMBL/GenBank/DDBJ databases">
        <authorList>
            <person name="Becker E.A."/>
            <person name="Seitzer P."/>
            <person name="Tritt A."/>
            <person name="Larsen D."/>
            <person name="Yao A."/>
            <person name="Wu D."/>
            <person name="Darling A."/>
            <person name="Eisen J.A."/>
            <person name="Facciotti M.T."/>
        </authorList>
    </citation>
    <scope>NUCLEOTIDE SEQUENCE [LARGE SCALE GENOMIC DNA]</scope>
    <source>
        <strain evidence="6">ATCC 29605 / DSM 3757 / JCM 8879 / NBRC 14742 / NCIMB 2012 / VKM B-1768 / DS2</strain>
    </source>
</reference>
<name>A0A384LFH2_HALVD</name>
<protein>
    <submittedName>
        <fullName evidence="5">Iron ABC transporter substrate-binding protein</fullName>
    </submittedName>
</protein>
<gene>
    <name evidence="5" type="ORF">C498_02645</name>
</gene>
<dbReference type="OrthoDB" id="304381at2157"/>
<evidence type="ECO:0000256" key="3">
    <source>
        <dbReference type="ARBA" id="ARBA00022729"/>
    </source>
</evidence>